<keyword evidence="3 8" id="KW-0694">RNA-binding</keyword>
<evidence type="ECO:0000256" key="3">
    <source>
        <dbReference type="ARBA" id="ARBA00022884"/>
    </source>
</evidence>
<evidence type="ECO:0000256" key="2">
    <source>
        <dbReference type="ARBA" id="ARBA00022152"/>
    </source>
</evidence>
<dbReference type="eggNOG" id="KOG0118">
    <property type="taxonomic scope" value="Eukaryota"/>
</dbReference>
<dbReference type="OMA" id="RKELWIV"/>
<dbReference type="SMART" id="SM00360">
    <property type="entry name" value="RRM"/>
    <property type="match status" value="2"/>
</dbReference>
<dbReference type="VEuPathDB" id="FungiDB:SDRG_05570"/>
<keyword evidence="4" id="KW-0896">Oogenesis</keyword>
<dbReference type="GO" id="GO:0003729">
    <property type="term" value="F:mRNA binding"/>
    <property type="evidence" value="ECO:0007669"/>
    <property type="project" value="TreeGrafter"/>
</dbReference>
<feature type="compositionally biased region" description="Basic and acidic residues" evidence="9">
    <location>
        <begin position="460"/>
        <end position="469"/>
    </location>
</feature>
<dbReference type="OrthoDB" id="1099063at2759"/>
<feature type="compositionally biased region" description="Low complexity" evidence="9">
    <location>
        <begin position="318"/>
        <end position="331"/>
    </location>
</feature>
<dbReference type="EMBL" id="JH767145">
    <property type="protein sequence ID" value="EQC37353.1"/>
    <property type="molecule type" value="Genomic_DNA"/>
</dbReference>
<evidence type="ECO:0000256" key="7">
    <source>
        <dbReference type="ARBA" id="ARBA00030116"/>
    </source>
</evidence>
<dbReference type="Proteomes" id="UP000030762">
    <property type="component" value="Unassembled WGS sequence"/>
</dbReference>
<dbReference type="STRING" id="1156394.T0RXH8"/>
<evidence type="ECO:0000313" key="12">
    <source>
        <dbReference type="Proteomes" id="UP000030762"/>
    </source>
</evidence>
<feature type="region of interest" description="Disordered" evidence="9">
    <location>
        <begin position="187"/>
        <end position="386"/>
    </location>
</feature>
<sequence>MAKPFRNVLFIDGSYAASGARALVGGPLDFKQLRAALETLVGGEFSECWYYDNERMDNPKSPLPSQSAFVSSLKLAPPLGPQFQVRLYPMKACKCFCPSCGNGVSHQVEKGVGNGLATKMLSLTYEDMADRVVLFAGDGDFYDTLDHVRNIRRKELWIVGYRASVVPDIQQFASKVIWMEDLLPQSVDESKISPPTPTTTTNTVPHPTPVPNEPLPPLRIVPPSQSGPPAPHSPPQQSLPSTRRDAAPLGRPPAPPSSDLVPRRSTSPHEAPRAASSTTPGLLSTPRYAISTGLLETPRTASSSSSPSGLLETPRQITSTSMPPTPRSSSSDLPPTSRQSLLAGPLESPRQALPAGPLETPRHAPTSRPPKLPANTAADPRRAYVGRLEPNVTDRVLRDLFKSSGRILSIRIHEGFAFISFGSSAEVFRACELNNSLVGGRRILVQPEKTRDVVPNLKRKQPDGLDAPRKRQQRSRRVYVGGLAPAASQNDLRSLFLRFGTIEGIELDTGRRHAFITYQDAESVTAALALNGNNLRQHPLRVQIARPYNEPRVDDNVPVRTVSVHPTSEPPNDQAHARTVTALTNDTVRSYDV</sequence>
<feature type="compositionally biased region" description="Pro residues" evidence="9">
    <location>
        <begin position="206"/>
        <end position="234"/>
    </location>
</feature>
<keyword evidence="12" id="KW-1185">Reference proteome</keyword>
<dbReference type="GO" id="GO:0051321">
    <property type="term" value="P:meiotic cell cycle"/>
    <property type="evidence" value="ECO:0007669"/>
    <property type="project" value="UniProtKB-KW"/>
</dbReference>
<dbReference type="InterPro" id="IPR035979">
    <property type="entry name" value="RBD_domain_sf"/>
</dbReference>
<dbReference type="InterPro" id="IPR000504">
    <property type="entry name" value="RRM_dom"/>
</dbReference>
<accession>T0RXH8</accession>
<dbReference type="Gene3D" id="3.40.50.1010">
    <property type="entry name" value="5'-nuclease"/>
    <property type="match status" value="1"/>
</dbReference>
<organism evidence="11 12">
    <name type="scientific">Saprolegnia diclina (strain VS20)</name>
    <dbReference type="NCBI Taxonomy" id="1156394"/>
    <lineage>
        <taxon>Eukaryota</taxon>
        <taxon>Sar</taxon>
        <taxon>Stramenopiles</taxon>
        <taxon>Oomycota</taxon>
        <taxon>Saprolegniomycetes</taxon>
        <taxon>Saprolegniales</taxon>
        <taxon>Saprolegniaceae</taxon>
        <taxon>Saprolegnia</taxon>
    </lineage>
</organism>
<evidence type="ECO:0000313" key="11">
    <source>
        <dbReference type="EMBL" id="EQC37353.1"/>
    </source>
</evidence>
<evidence type="ECO:0000256" key="6">
    <source>
        <dbReference type="ARBA" id="ARBA00023254"/>
    </source>
</evidence>
<dbReference type="GO" id="GO:0004540">
    <property type="term" value="F:RNA nuclease activity"/>
    <property type="evidence" value="ECO:0007669"/>
    <property type="project" value="InterPro"/>
</dbReference>
<dbReference type="InParanoid" id="T0RXH8"/>
<keyword evidence="4" id="KW-0221">Differentiation</keyword>
<evidence type="ECO:0000259" key="10">
    <source>
        <dbReference type="PROSITE" id="PS50102"/>
    </source>
</evidence>
<proteinExistence type="predicted"/>
<dbReference type="RefSeq" id="XP_008609515.1">
    <property type="nucleotide sequence ID" value="XM_008611293.1"/>
</dbReference>
<evidence type="ECO:0000256" key="5">
    <source>
        <dbReference type="ARBA" id="ARBA00023140"/>
    </source>
</evidence>
<dbReference type="AlphaFoldDB" id="T0RXH8"/>
<dbReference type="GeneID" id="19946297"/>
<dbReference type="Pfam" id="PF00076">
    <property type="entry name" value="RRM_1"/>
    <property type="match status" value="2"/>
</dbReference>
<gene>
    <name evidence="11" type="ORF">SDRG_05570</name>
</gene>
<reference evidence="11 12" key="1">
    <citation type="submission" date="2012-04" db="EMBL/GenBank/DDBJ databases">
        <title>The Genome Sequence of Saprolegnia declina VS20.</title>
        <authorList>
            <consortium name="The Broad Institute Genome Sequencing Platform"/>
            <person name="Russ C."/>
            <person name="Nusbaum C."/>
            <person name="Tyler B."/>
            <person name="van West P."/>
            <person name="Dieguez-Uribeondo J."/>
            <person name="de Bruijn I."/>
            <person name="Tripathy S."/>
            <person name="Jiang R."/>
            <person name="Young S.K."/>
            <person name="Zeng Q."/>
            <person name="Gargeya S."/>
            <person name="Fitzgerald M."/>
            <person name="Haas B."/>
            <person name="Abouelleil A."/>
            <person name="Alvarado L."/>
            <person name="Arachchi H.M."/>
            <person name="Berlin A."/>
            <person name="Chapman S.B."/>
            <person name="Goldberg J."/>
            <person name="Griggs A."/>
            <person name="Gujja S."/>
            <person name="Hansen M."/>
            <person name="Howarth C."/>
            <person name="Imamovic A."/>
            <person name="Larimer J."/>
            <person name="McCowen C."/>
            <person name="Montmayeur A."/>
            <person name="Murphy C."/>
            <person name="Neiman D."/>
            <person name="Pearson M."/>
            <person name="Priest M."/>
            <person name="Roberts A."/>
            <person name="Saif S."/>
            <person name="Shea T."/>
            <person name="Sisk P."/>
            <person name="Sykes S."/>
            <person name="Wortman J."/>
            <person name="Nusbaum C."/>
            <person name="Birren B."/>
        </authorList>
    </citation>
    <scope>NUCLEOTIDE SEQUENCE [LARGE SCALE GENOMIC DNA]</scope>
    <source>
        <strain evidence="11 12">VS20</strain>
    </source>
</reference>
<evidence type="ECO:0000256" key="9">
    <source>
        <dbReference type="SAM" id="MobiDB-lite"/>
    </source>
</evidence>
<dbReference type="Pfam" id="PF01936">
    <property type="entry name" value="NYN"/>
    <property type="match status" value="1"/>
</dbReference>
<evidence type="ECO:0000256" key="1">
    <source>
        <dbReference type="ARBA" id="ARBA00004275"/>
    </source>
</evidence>
<feature type="domain" description="RRM" evidence="10">
    <location>
        <begin position="476"/>
        <end position="547"/>
    </location>
</feature>
<evidence type="ECO:0000256" key="8">
    <source>
        <dbReference type="PROSITE-ProRule" id="PRU00176"/>
    </source>
</evidence>
<keyword evidence="5" id="KW-0576">Peroxisome</keyword>
<keyword evidence="6" id="KW-0469">Meiosis</keyword>
<dbReference type="CDD" id="cd00590">
    <property type="entry name" value="RRM_SF"/>
    <property type="match status" value="2"/>
</dbReference>
<dbReference type="Gene3D" id="3.30.70.330">
    <property type="match status" value="2"/>
</dbReference>
<dbReference type="InterPro" id="IPR050502">
    <property type="entry name" value="Euk_RNA-bind_prot"/>
</dbReference>
<evidence type="ECO:0000256" key="4">
    <source>
        <dbReference type="ARBA" id="ARBA00022943"/>
    </source>
</evidence>
<dbReference type="PROSITE" id="PS50102">
    <property type="entry name" value="RRM"/>
    <property type="match status" value="2"/>
</dbReference>
<dbReference type="PANTHER" id="PTHR48025:SF1">
    <property type="entry name" value="RRM DOMAIN-CONTAINING PROTEIN"/>
    <property type="match status" value="1"/>
</dbReference>
<dbReference type="GO" id="GO:0005777">
    <property type="term" value="C:peroxisome"/>
    <property type="evidence" value="ECO:0007669"/>
    <property type="project" value="UniProtKB-SubCell"/>
</dbReference>
<dbReference type="SUPFAM" id="SSF54928">
    <property type="entry name" value="RNA-binding domain, RBD"/>
    <property type="match status" value="2"/>
</dbReference>
<feature type="region of interest" description="Disordered" evidence="9">
    <location>
        <begin position="452"/>
        <end position="474"/>
    </location>
</feature>
<comment type="subcellular location">
    <subcellularLocation>
        <location evidence="1">Peroxisome</location>
    </subcellularLocation>
</comment>
<dbReference type="InterPro" id="IPR021139">
    <property type="entry name" value="NYN"/>
</dbReference>
<protein>
    <recommendedName>
        <fullName evidence="2">Meiosis regulator and mRNA stability factor 1</fullName>
    </recommendedName>
    <alternativeName>
        <fullName evidence="7">Limkain-b1</fullName>
    </alternativeName>
</protein>
<name>T0RXH8_SAPDV</name>
<dbReference type="InterPro" id="IPR012677">
    <property type="entry name" value="Nucleotide-bd_a/b_plait_sf"/>
</dbReference>
<feature type="domain" description="RRM" evidence="10">
    <location>
        <begin position="381"/>
        <end position="450"/>
    </location>
</feature>
<dbReference type="PANTHER" id="PTHR48025">
    <property type="entry name" value="OS02G0815200 PROTEIN"/>
    <property type="match status" value="1"/>
</dbReference>